<accession>A0A1Y6BGM0</accession>
<feature type="compositionally biased region" description="Low complexity" evidence="1">
    <location>
        <begin position="65"/>
        <end position="75"/>
    </location>
</feature>
<dbReference type="PANTHER" id="PTHR35004:SF7">
    <property type="entry name" value="INTEGRASE PROTEIN"/>
    <property type="match status" value="1"/>
</dbReference>
<dbReference type="InterPro" id="IPR001584">
    <property type="entry name" value="Integrase_cat-core"/>
</dbReference>
<name>A0A1Y6BGM0_9NEIS</name>
<evidence type="ECO:0000256" key="1">
    <source>
        <dbReference type="SAM" id="MobiDB-lite"/>
    </source>
</evidence>
<dbReference type="Pfam" id="PF00665">
    <property type="entry name" value="rve"/>
    <property type="match status" value="1"/>
</dbReference>
<reference evidence="4" key="1">
    <citation type="submission" date="2017-04" db="EMBL/GenBank/DDBJ databases">
        <authorList>
            <person name="Varghese N."/>
            <person name="Submissions S."/>
        </authorList>
    </citation>
    <scope>NUCLEOTIDE SEQUENCE [LARGE SCALE GENOMIC DNA]</scope>
    <source>
        <strain evidence="4">DSM 22618</strain>
    </source>
</reference>
<evidence type="ECO:0000313" key="3">
    <source>
        <dbReference type="EMBL" id="SMF10237.1"/>
    </source>
</evidence>
<evidence type="ECO:0000313" key="4">
    <source>
        <dbReference type="Proteomes" id="UP000192920"/>
    </source>
</evidence>
<dbReference type="NCBIfam" id="NF033546">
    <property type="entry name" value="transpos_IS21"/>
    <property type="match status" value="1"/>
</dbReference>
<gene>
    <name evidence="3" type="ORF">SAMN02745746_01272</name>
</gene>
<dbReference type="EMBL" id="FXAG01000005">
    <property type="protein sequence ID" value="SMF10237.1"/>
    <property type="molecule type" value="Genomic_DNA"/>
</dbReference>
<dbReference type="GO" id="GO:0015074">
    <property type="term" value="P:DNA integration"/>
    <property type="evidence" value="ECO:0007669"/>
    <property type="project" value="InterPro"/>
</dbReference>
<organism evidence="3 4">
    <name type="scientific">Pseudogulbenkiania subflava DSM 22618</name>
    <dbReference type="NCBI Taxonomy" id="1123014"/>
    <lineage>
        <taxon>Bacteria</taxon>
        <taxon>Pseudomonadati</taxon>
        <taxon>Pseudomonadota</taxon>
        <taxon>Betaproteobacteria</taxon>
        <taxon>Neisseriales</taxon>
        <taxon>Chromobacteriaceae</taxon>
        <taxon>Pseudogulbenkiania</taxon>
    </lineage>
</organism>
<dbReference type="AlphaFoldDB" id="A0A1Y6BGM0"/>
<feature type="region of interest" description="Disordered" evidence="1">
    <location>
        <begin position="43"/>
        <end position="77"/>
    </location>
</feature>
<keyword evidence="4" id="KW-1185">Reference proteome</keyword>
<dbReference type="Proteomes" id="UP000192920">
    <property type="component" value="Unassembled WGS sequence"/>
</dbReference>
<sequence>MLCLETIGKIRRRHLVNGERISAIARSLNLSCNTVNKYLNATAEPTYQRQRQPKPQLGPSKKRWSSSLSSAGLSLRRSDVPPADYSNVCRPEGYRGAYDSIQRYVRTWNASATKIIRSQAFVPLSFAPGEVGQFDWSYEHVVLGGVTQTIKLAHFRLTYSRQMFVVAYPRETQEMVFDAHNRAFAFFGGVPHKMVYDNLKTVVEAVLPARIASSTSASWRWRIITCSSRPPARAGFQLGEGPGGESGGQHPRVAVHATPPRFADFSGLNQWLETRYQELAGRRHPTQDATIADVLKVERPHLRPVTMPFDGYVEQLLRVSSTCVSVWIATVIACPPNGLARWSRCALAPTRLVS</sequence>
<dbReference type="PANTHER" id="PTHR35004">
    <property type="entry name" value="TRANSPOSASE RV3428C-RELATED"/>
    <property type="match status" value="1"/>
</dbReference>
<dbReference type="STRING" id="1123014.SAMN02745746_01272"/>
<feature type="domain" description="Integrase catalytic" evidence="2">
    <location>
        <begin position="128"/>
        <end position="205"/>
    </location>
</feature>
<evidence type="ECO:0000259" key="2">
    <source>
        <dbReference type="Pfam" id="PF00665"/>
    </source>
</evidence>
<proteinExistence type="predicted"/>
<protein>
    <submittedName>
        <fullName evidence="3">Transposase</fullName>
    </submittedName>
</protein>